<reference evidence="1" key="1">
    <citation type="submission" date="2021-02" db="EMBL/GenBank/DDBJ databases">
        <authorList>
            <person name="Nowell W R."/>
        </authorList>
    </citation>
    <scope>NUCLEOTIDE SEQUENCE</scope>
</reference>
<dbReference type="EMBL" id="CAJOBG010000586">
    <property type="protein sequence ID" value="CAF3833101.1"/>
    <property type="molecule type" value="Genomic_DNA"/>
</dbReference>
<accession>A0A819D6I3</accession>
<evidence type="ECO:0000313" key="2">
    <source>
        <dbReference type="Proteomes" id="UP000663866"/>
    </source>
</evidence>
<sequence length="243" mass="27641">MRLNAQKAKKLDVFGSQSGTAICCSVDTGLFVFYHAYKAGTDKFRDLFEVNNLDALKLLRRVFHLGENEGWSMARLFWLTENNLLKNALKNGEYGIKNTIDEIVFRFVKSLQTYPLKFKCTCSVCPKLVRETTSDEIRPIKATSIYLNVLSAFTTTHESLCGSNLGSDEPLDYPADYMIDDRHPAIDPEIKLTHLETRYICQATRITEITKLIHRAPFIIANVENDKSSILELPDPLFVGEHE</sequence>
<organism evidence="1 2">
    <name type="scientific">Rotaria magnacalcarata</name>
    <dbReference type="NCBI Taxonomy" id="392030"/>
    <lineage>
        <taxon>Eukaryota</taxon>
        <taxon>Metazoa</taxon>
        <taxon>Spiralia</taxon>
        <taxon>Gnathifera</taxon>
        <taxon>Rotifera</taxon>
        <taxon>Eurotatoria</taxon>
        <taxon>Bdelloidea</taxon>
        <taxon>Philodinida</taxon>
        <taxon>Philodinidae</taxon>
        <taxon>Rotaria</taxon>
    </lineage>
</organism>
<protein>
    <submittedName>
        <fullName evidence="1">Uncharacterized protein</fullName>
    </submittedName>
</protein>
<evidence type="ECO:0000313" key="1">
    <source>
        <dbReference type="EMBL" id="CAF3833101.1"/>
    </source>
</evidence>
<comment type="caution">
    <text evidence="1">The sequence shown here is derived from an EMBL/GenBank/DDBJ whole genome shotgun (WGS) entry which is preliminary data.</text>
</comment>
<keyword evidence="2" id="KW-1185">Reference proteome</keyword>
<dbReference type="Proteomes" id="UP000663866">
    <property type="component" value="Unassembled WGS sequence"/>
</dbReference>
<name>A0A819D6I3_9BILA</name>
<gene>
    <name evidence="1" type="ORF">OVN521_LOCUS5775</name>
</gene>
<proteinExistence type="predicted"/>
<dbReference type="AlphaFoldDB" id="A0A819D6I3"/>